<dbReference type="InterPro" id="IPR006837">
    <property type="entry name" value="Divergent_DAC"/>
</dbReference>
<keyword evidence="1" id="KW-0812">Transmembrane</keyword>
<keyword evidence="3" id="KW-1185">Reference proteome</keyword>
<sequence length="289" mass="32095">MKYRKKIFFLIIHKKVLLYLLICSLISVLLFIGIRFQMKKNISVIGGSATAIDKLFSKEPVEVKGRIAIIIDDFGNAGNGTKEMTEINRPLTCAVIPFLPYSKQDAELAHNGGHEVIIHIPMEPHIGNPKWLGEKGITTRLSLEQIQEIVREAIEEVPYAVGVNNHMGSKATEDKRIIAAVVTVLKERSMYIVDSKTSMYSVIREVAEEHEVPILERAIFLDNEKNIPAIKKQLKLLGEVALKEGSAIAIGHVGPEGGKITVIAIKEMIPVLEKMGIKIVPVSQLINHK</sequence>
<dbReference type="Gene3D" id="3.20.20.370">
    <property type="entry name" value="Glycoside hydrolase/deacetylase"/>
    <property type="match status" value="1"/>
</dbReference>
<feature type="transmembrane region" description="Helical" evidence="1">
    <location>
        <begin position="16"/>
        <end position="36"/>
    </location>
</feature>
<dbReference type="GO" id="GO:0005975">
    <property type="term" value="P:carbohydrate metabolic process"/>
    <property type="evidence" value="ECO:0007669"/>
    <property type="project" value="InterPro"/>
</dbReference>
<dbReference type="CDD" id="cd10936">
    <property type="entry name" value="CE4_DAC2"/>
    <property type="match status" value="1"/>
</dbReference>
<dbReference type="AlphaFoldDB" id="A0A239E703"/>
<dbReference type="Proteomes" id="UP000198304">
    <property type="component" value="Unassembled WGS sequence"/>
</dbReference>
<dbReference type="PANTHER" id="PTHR30105:SF2">
    <property type="entry name" value="DIVERGENT POLYSACCHARIDE DEACETYLASE SUPERFAMILY"/>
    <property type="match status" value="1"/>
</dbReference>
<evidence type="ECO:0000256" key="1">
    <source>
        <dbReference type="SAM" id="Phobius"/>
    </source>
</evidence>
<organism evidence="2 3">
    <name type="scientific">Anaerovirgula multivorans</name>
    <dbReference type="NCBI Taxonomy" id="312168"/>
    <lineage>
        <taxon>Bacteria</taxon>
        <taxon>Bacillati</taxon>
        <taxon>Bacillota</taxon>
        <taxon>Clostridia</taxon>
        <taxon>Peptostreptococcales</taxon>
        <taxon>Natronincolaceae</taxon>
        <taxon>Anaerovirgula</taxon>
    </lineage>
</organism>
<dbReference type="Pfam" id="PF04748">
    <property type="entry name" value="Polysacc_deac_2"/>
    <property type="match status" value="1"/>
</dbReference>
<evidence type="ECO:0000313" key="2">
    <source>
        <dbReference type="EMBL" id="SNS40058.1"/>
    </source>
</evidence>
<evidence type="ECO:0000313" key="3">
    <source>
        <dbReference type="Proteomes" id="UP000198304"/>
    </source>
</evidence>
<dbReference type="InterPro" id="IPR011330">
    <property type="entry name" value="Glyco_hydro/deAcase_b/a-brl"/>
</dbReference>
<dbReference type="PANTHER" id="PTHR30105">
    <property type="entry name" value="UNCHARACTERIZED YIBQ-RELATED"/>
    <property type="match status" value="1"/>
</dbReference>
<protein>
    <recommendedName>
        <fullName evidence="4">Divergent polysaccharide deacetylase</fullName>
    </recommendedName>
</protein>
<accession>A0A239E703</accession>
<keyword evidence="1" id="KW-1133">Transmembrane helix</keyword>
<reference evidence="2 3" key="1">
    <citation type="submission" date="2017-06" db="EMBL/GenBank/DDBJ databases">
        <authorList>
            <person name="Kim H.J."/>
            <person name="Triplett B.A."/>
        </authorList>
    </citation>
    <scope>NUCLEOTIDE SEQUENCE [LARGE SCALE GENOMIC DNA]</scope>
    <source>
        <strain evidence="2 3">SCA</strain>
    </source>
</reference>
<name>A0A239E703_9FIRM</name>
<keyword evidence="1" id="KW-0472">Membrane</keyword>
<gene>
    <name evidence="2" type="ORF">SAMN05446037_100987</name>
</gene>
<proteinExistence type="predicted"/>
<dbReference type="SUPFAM" id="SSF88713">
    <property type="entry name" value="Glycoside hydrolase/deacetylase"/>
    <property type="match status" value="1"/>
</dbReference>
<dbReference type="OrthoDB" id="9784811at2"/>
<dbReference type="EMBL" id="FZOJ01000009">
    <property type="protein sequence ID" value="SNS40058.1"/>
    <property type="molecule type" value="Genomic_DNA"/>
</dbReference>
<evidence type="ECO:0008006" key="4">
    <source>
        <dbReference type="Google" id="ProtNLM"/>
    </source>
</evidence>